<proteinExistence type="predicted"/>
<accession>A0ABS6JSZ1</accession>
<dbReference type="Proteomes" id="UP000790580">
    <property type="component" value="Unassembled WGS sequence"/>
</dbReference>
<evidence type="ECO:0000313" key="2">
    <source>
        <dbReference type="Proteomes" id="UP000790580"/>
    </source>
</evidence>
<reference evidence="1 2" key="1">
    <citation type="submission" date="2021-06" db="EMBL/GenBank/DDBJ databases">
        <title>Bacillus sp. RD4P76, an endophyte from a halophyte.</title>
        <authorList>
            <person name="Sun J.-Q."/>
        </authorList>
    </citation>
    <scope>NUCLEOTIDE SEQUENCE [LARGE SCALE GENOMIC DNA]</scope>
    <source>
        <strain evidence="1 2">JCM 17098</strain>
    </source>
</reference>
<protein>
    <submittedName>
        <fullName evidence="1">Uncharacterized protein</fullName>
    </submittedName>
</protein>
<dbReference type="EMBL" id="JAHQCR010000036">
    <property type="protein sequence ID" value="MBU9721540.1"/>
    <property type="molecule type" value="Genomic_DNA"/>
</dbReference>
<comment type="caution">
    <text evidence="1">The sequence shown here is derived from an EMBL/GenBank/DDBJ whole genome shotgun (WGS) entry which is preliminary data.</text>
</comment>
<dbReference type="RefSeq" id="WP_088076614.1">
    <property type="nucleotide sequence ID" value="NZ_JAHQCR010000036.1"/>
</dbReference>
<organism evidence="1 2">
    <name type="scientific">Evansella alkalicola</name>
    <dbReference type="NCBI Taxonomy" id="745819"/>
    <lineage>
        <taxon>Bacteria</taxon>
        <taxon>Bacillati</taxon>
        <taxon>Bacillota</taxon>
        <taxon>Bacilli</taxon>
        <taxon>Bacillales</taxon>
        <taxon>Bacillaceae</taxon>
        <taxon>Evansella</taxon>
    </lineage>
</organism>
<evidence type="ECO:0000313" key="1">
    <source>
        <dbReference type="EMBL" id="MBU9721540.1"/>
    </source>
</evidence>
<keyword evidence="2" id="KW-1185">Reference proteome</keyword>
<sequence>MEKHLTVSLYFILFMSLILVACQTAKSQAVPFDENMETIVISGSYNKYEEEEDLFNAADLVVIAETNLSFEDRKHVIEYMPSYHDNLDQAIEDYYTKTPITISKVLKSSASEQLKKNKKLTIIEPLSLIHFDDGSIQKLVSEDYVELEEHNKYILYLTENTYGEYTILNAFNGRFNLEKKEQMIYSKHKQEEMESQKEQEDIEEIYEQIKEQAKGRLEKQ</sequence>
<gene>
    <name evidence="1" type="ORF">KS407_08795</name>
</gene>
<name>A0ABS6JSZ1_9BACI</name>
<dbReference type="PROSITE" id="PS51257">
    <property type="entry name" value="PROKAR_LIPOPROTEIN"/>
    <property type="match status" value="1"/>
</dbReference>